<protein>
    <submittedName>
        <fullName evidence="2">Uncharacterized protein</fullName>
    </submittedName>
</protein>
<accession>A0A9Q1FFX6</accession>
<sequence length="228" mass="24760">MRKQRKEGLREAEGAPSYDPKFAHQSRSPRRTPPLSYPLLTAAGVINELPPRSSVFSVAPPLSIPARASPQILHKPWHTAALIKMKHSAFSWGTSAWLPGPKKKKELDGVALYIFNRGLFGCHGVWDRQRPGAKAGRGNAKAPTGGLSALSLSTVRRSPNPLQVPTSTSVLQLLRAALRDRVGISGLNSSNYTAEFRNVTIETRVNEAVAAEQGKGGVKTGQMERRRA</sequence>
<gene>
    <name evidence="2" type="ORF">SKAU_G00203370</name>
</gene>
<dbReference type="Proteomes" id="UP001152622">
    <property type="component" value="Chromosome 6"/>
</dbReference>
<name>A0A9Q1FFX6_SYNKA</name>
<evidence type="ECO:0000313" key="2">
    <source>
        <dbReference type="EMBL" id="KAJ8357543.1"/>
    </source>
</evidence>
<comment type="caution">
    <text evidence="2">The sequence shown here is derived from an EMBL/GenBank/DDBJ whole genome shotgun (WGS) entry which is preliminary data.</text>
</comment>
<organism evidence="2 3">
    <name type="scientific">Synaphobranchus kaupii</name>
    <name type="common">Kaup's arrowtooth eel</name>
    <dbReference type="NCBI Taxonomy" id="118154"/>
    <lineage>
        <taxon>Eukaryota</taxon>
        <taxon>Metazoa</taxon>
        <taxon>Chordata</taxon>
        <taxon>Craniata</taxon>
        <taxon>Vertebrata</taxon>
        <taxon>Euteleostomi</taxon>
        <taxon>Actinopterygii</taxon>
        <taxon>Neopterygii</taxon>
        <taxon>Teleostei</taxon>
        <taxon>Anguilliformes</taxon>
        <taxon>Synaphobranchidae</taxon>
        <taxon>Synaphobranchus</taxon>
    </lineage>
</organism>
<reference evidence="2" key="1">
    <citation type="journal article" date="2023" name="Science">
        <title>Genome structures resolve the early diversification of teleost fishes.</title>
        <authorList>
            <person name="Parey E."/>
            <person name="Louis A."/>
            <person name="Montfort J."/>
            <person name="Bouchez O."/>
            <person name="Roques C."/>
            <person name="Iampietro C."/>
            <person name="Lluch J."/>
            <person name="Castinel A."/>
            <person name="Donnadieu C."/>
            <person name="Desvignes T."/>
            <person name="Floi Bucao C."/>
            <person name="Jouanno E."/>
            <person name="Wen M."/>
            <person name="Mejri S."/>
            <person name="Dirks R."/>
            <person name="Jansen H."/>
            <person name="Henkel C."/>
            <person name="Chen W.J."/>
            <person name="Zahm M."/>
            <person name="Cabau C."/>
            <person name="Klopp C."/>
            <person name="Thompson A.W."/>
            <person name="Robinson-Rechavi M."/>
            <person name="Braasch I."/>
            <person name="Lecointre G."/>
            <person name="Bobe J."/>
            <person name="Postlethwait J.H."/>
            <person name="Berthelot C."/>
            <person name="Roest Crollius H."/>
            <person name="Guiguen Y."/>
        </authorList>
    </citation>
    <scope>NUCLEOTIDE SEQUENCE</scope>
    <source>
        <strain evidence="2">WJC10195</strain>
    </source>
</reference>
<feature type="compositionally biased region" description="Basic and acidic residues" evidence="1">
    <location>
        <begin position="1"/>
        <end position="13"/>
    </location>
</feature>
<evidence type="ECO:0000313" key="3">
    <source>
        <dbReference type="Proteomes" id="UP001152622"/>
    </source>
</evidence>
<evidence type="ECO:0000256" key="1">
    <source>
        <dbReference type="SAM" id="MobiDB-lite"/>
    </source>
</evidence>
<proteinExistence type="predicted"/>
<dbReference type="AlphaFoldDB" id="A0A9Q1FFX6"/>
<keyword evidence="3" id="KW-1185">Reference proteome</keyword>
<dbReference type="EMBL" id="JAINUF010000006">
    <property type="protein sequence ID" value="KAJ8357543.1"/>
    <property type="molecule type" value="Genomic_DNA"/>
</dbReference>
<feature type="region of interest" description="Disordered" evidence="1">
    <location>
        <begin position="1"/>
        <end position="35"/>
    </location>
</feature>